<reference evidence="2" key="1">
    <citation type="submission" date="2022-12" db="EMBL/GenBank/DDBJ databases">
        <authorList>
            <person name="Krivoruchko A.V."/>
            <person name="Elkin A."/>
        </authorList>
    </citation>
    <scope>NUCLEOTIDE SEQUENCE</scope>
    <source>
        <strain evidence="2">IEGM 1391</strain>
    </source>
</reference>
<protein>
    <submittedName>
        <fullName evidence="2">Uncharacterized protein</fullName>
    </submittedName>
</protein>
<dbReference type="RefSeq" id="WP_032379182.1">
    <property type="nucleotide sequence ID" value="NZ_JAPWIJ010000004.1"/>
</dbReference>
<gene>
    <name evidence="2" type="ORF">O4220_11175</name>
</gene>
<keyword evidence="1" id="KW-0812">Transmembrane</keyword>
<accession>A0ABT4ME08</accession>
<comment type="caution">
    <text evidence="2">The sequence shown here is derived from an EMBL/GenBank/DDBJ whole genome shotgun (WGS) entry which is preliminary data.</text>
</comment>
<dbReference type="Proteomes" id="UP001081071">
    <property type="component" value="Unassembled WGS sequence"/>
</dbReference>
<name>A0ABT4ME08_9NOCA</name>
<evidence type="ECO:0000313" key="2">
    <source>
        <dbReference type="EMBL" id="MCZ4519078.1"/>
    </source>
</evidence>
<keyword evidence="3" id="KW-1185">Reference proteome</keyword>
<sequence length="77" mass="8416">MEPVARWWDGVELWVTGLPFVPQAIVVLLVIVPTAFLLARVFDRLLAVVLRLLGRDARAAREAESTAAASTTTKDGQ</sequence>
<evidence type="ECO:0000313" key="3">
    <source>
        <dbReference type="Proteomes" id="UP001081071"/>
    </source>
</evidence>
<evidence type="ECO:0000256" key="1">
    <source>
        <dbReference type="SAM" id="Phobius"/>
    </source>
</evidence>
<keyword evidence="1" id="KW-1133">Transmembrane helix</keyword>
<organism evidence="2 3">
    <name type="scientific">Rhodococcus ruber</name>
    <dbReference type="NCBI Taxonomy" id="1830"/>
    <lineage>
        <taxon>Bacteria</taxon>
        <taxon>Bacillati</taxon>
        <taxon>Actinomycetota</taxon>
        <taxon>Actinomycetes</taxon>
        <taxon>Mycobacteriales</taxon>
        <taxon>Nocardiaceae</taxon>
        <taxon>Rhodococcus</taxon>
    </lineage>
</organism>
<proteinExistence type="predicted"/>
<feature type="transmembrane region" description="Helical" evidence="1">
    <location>
        <begin position="20"/>
        <end position="42"/>
    </location>
</feature>
<keyword evidence="1" id="KW-0472">Membrane</keyword>
<dbReference type="EMBL" id="JAPWIJ010000004">
    <property type="protein sequence ID" value="MCZ4519078.1"/>
    <property type="molecule type" value="Genomic_DNA"/>
</dbReference>